<gene>
    <name evidence="1" type="ORF">PRIO_0230</name>
</gene>
<dbReference type="AlphaFoldDB" id="A0A0E4H9W6"/>
<dbReference type="InterPro" id="IPR009660">
    <property type="entry name" value="Phage_A500_Gp15"/>
</dbReference>
<evidence type="ECO:0000313" key="2">
    <source>
        <dbReference type="Proteomes" id="UP000033163"/>
    </source>
</evidence>
<dbReference type="PATRIC" id="fig|1073571.4.peg.214"/>
<dbReference type="HOGENOM" id="CLU_155091_0_0_9"/>
<dbReference type="EMBL" id="LN831776">
    <property type="protein sequence ID" value="CQR51484.1"/>
    <property type="molecule type" value="Genomic_DNA"/>
</dbReference>
<dbReference type="RefSeq" id="WP_231869920.1">
    <property type="nucleotide sequence ID" value="NZ_LN831776.1"/>
</dbReference>
<evidence type="ECO:0000313" key="1">
    <source>
        <dbReference type="EMBL" id="CQR51484.1"/>
    </source>
</evidence>
<name>A0A0E4H9W6_9BACL</name>
<accession>A0A0E4H9W6</accession>
<evidence type="ECO:0008006" key="3">
    <source>
        <dbReference type="Google" id="ProtNLM"/>
    </source>
</evidence>
<protein>
    <recommendedName>
        <fullName evidence="3">Bacteriophage Gp15 protein</fullName>
    </recommendedName>
</protein>
<dbReference type="Proteomes" id="UP000033163">
    <property type="component" value="Chromosome I"/>
</dbReference>
<organism evidence="1 2">
    <name type="scientific">Paenibacillus riograndensis SBR5</name>
    <dbReference type="NCBI Taxonomy" id="1073571"/>
    <lineage>
        <taxon>Bacteria</taxon>
        <taxon>Bacillati</taxon>
        <taxon>Bacillota</taxon>
        <taxon>Bacilli</taxon>
        <taxon>Bacillales</taxon>
        <taxon>Paenibacillaceae</taxon>
        <taxon>Paenibacillus</taxon>
        <taxon>Paenibacillus sonchi group</taxon>
    </lineage>
</organism>
<dbReference type="KEGG" id="pri:PRIO_0230"/>
<sequence length="100" mass="11427">MEASLAKQYGIRIRQHGDMPWDEFCSLIAGLMPDTPLGSIVTIRSEKDPKVIKSFSADQRRIYNDWRNRQAKLKLLDEVALDNQMKRLEATMARMFGGGV</sequence>
<dbReference type="Pfam" id="PF06854">
    <property type="entry name" value="Phage_Gp15"/>
    <property type="match status" value="1"/>
</dbReference>
<reference evidence="2" key="1">
    <citation type="submission" date="2015-03" db="EMBL/GenBank/DDBJ databases">
        <authorList>
            <person name="Wibberg D."/>
        </authorList>
    </citation>
    <scope>NUCLEOTIDE SEQUENCE [LARGE SCALE GENOMIC DNA]</scope>
</reference>
<proteinExistence type="predicted"/>